<organism evidence="1 2">
    <name type="scientific">Plantactinospora solaniradicis</name>
    <dbReference type="NCBI Taxonomy" id="1723736"/>
    <lineage>
        <taxon>Bacteria</taxon>
        <taxon>Bacillati</taxon>
        <taxon>Actinomycetota</taxon>
        <taxon>Actinomycetes</taxon>
        <taxon>Micromonosporales</taxon>
        <taxon>Micromonosporaceae</taxon>
        <taxon>Plantactinospora</taxon>
    </lineage>
</organism>
<dbReference type="InterPro" id="IPR023149">
    <property type="entry name" value="Trans_acon_MeTrfase_C"/>
</dbReference>
<evidence type="ECO:0000313" key="2">
    <source>
        <dbReference type="Proteomes" id="UP001596203"/>
    </source>
</evidence>
<gene>
    <name evidence="1" type="ORF">ACFP2T_44130</name>
</gene>
<sequence>MWDPTTYLRYGDERSRPFYDLTARIGAEQPRVVVDLGCGPGNLTATLSTRWPAARVVGLDSSVEMIESATALGGNSPATPGAGAGAEAEAATARDGCLPAATLSASGLPAGSLPDRSGVEFEVADARTWSPGPDVDVVISNAVLQWVPGHEALLVRWARELTAGSWLAVQVPGNFDAASHRALYATAEEPRWRGVVDVVLRDAPVSDAVGYADLLTGAGCLVDAWETTYVHLLPTAGTDHPVLTWMEGTALRPVRAALGGEGADWDAFRTRLARRLVEAYPIREGLVYFPFRRVFFVARTGARQ</sequence>
<keyword evidence="1" id="KW-0808">Transferase</keyword>
<proteinExistence type="predicted"/>
<dbReference type="EMBL" id="JBHSPR010000085">
    <property type="protein sequence ID" value="MFC6023128.1"/>
    <property type="molecule type" value="Genomic_DNA"/>
</dbReference>
<comment type="caution">
    <text evidence="1">The sequence shown here is derived from an EMBL/GenBank/DDBJ whole genome shotgun (WGS) entry which is preliminary data.</text>
</comment>
<dbReference type="RefSeq" id="WP_377433126.1">
    <property type="nucleotide sequence ID" value="NZ_JBHSPR010000085.1"/>
</dbReference>
<dbReference type="SUPFAM" id="SSF53335">
    <property type="entry name" value="S-adenosyl-L-methionine-dependent methyltransferases"/>
    <property type="match status" value="1"/>
</dbReference>
<dbReference type="Proteomes" id="UP001596203">
    <property type="component" value="Unassembled WGS sequence"/>
</dbReference>
<dbReference type="InterPro" id="IPR029063">
    <property type="entry name" value="SAM-dependent_MTases_sf"/>
</dbReference>
<dbReference type="Gene3D" id="1.10.150.290">
    <property type="entry name" value="S-adenosyl-L-methionine-dependent methyltransferases"/>
    <property type="match status" value="1"/>
</dbReference>
<protein>
    <submittedName>
        <fullName evidence="1">Methyltransferase domain-containing protein</fullName>
    </submittedName>
</protein>
<keyword evidence="1" id="KW-0489">Methyltransferase</keyword>
<keyword evidence="2" id="KW-1185">Reference proteome</keyword>
<reference evidence="2" key="1">
    <citation type="journal article" date="2019" name="Int. J. Syst. Evol. Microbiol.">
        <title>The Global Catalogue of Microorganisms (GCM) 10K type strain sequencing project: providing services to taxonomists for standard genome sequencing and annotation.</title>
        <authorList>
            <consortium name="The Broad Institute Genomics Platform"/>
            <consortium name="The Broad Institute Genome Sequencing Center for Infectious Disease"/>
            <person name="Wu L."/>
            <person name="Ma J."/>
        </authorList>
    </citation>
    <scope>NUCLEOTIDE SEQUENCE [LARGE SCALE GENOMIC DNA]</scope>
    <source>
        <strain evidence="2">ZS-35-S2</strain>
    </source>
</reference>
<evidence type="ECO:0000313" key="1">
    <source>
        <dbReference type="EMBL" id="MFC6023128.1"/>
    </source>
</evidence>
<dbReference type="Gene3D" id="3.40.50.150">
    <property type="entry name" value="Vaccinia Virus protein VP39"/>
    <property type="match status" value="1"/>
</dbReference>
<dbReference type="PANTHER" id="PTHR43861:SF1">
    <property type="entry name" value="TRANS-ACONITATE 2-METHYLTRANSFERASE"/>
    <property type="match status" value="1"/>
</dbReference>
<dbReference type="GO" id="GO:0032259">
    <property type="term" value="P:methylation"/>
    <property type="evidence" value="ECO:0007669"/>
    <property type="project" value="UniProtKB-KW"/>
</dbReference>
<dbReference type="PANTHER" id="PTHR43861">
    <property type="entry name" value="TRANS-ACONITATE 2-METHYLTRANSFERASE-RELATED"/>
    <property type="match status" value="1"/>
</dbReference>
<accession>A0ABW1KQK9</accession>
<dbReference type="Pfam" id="PF13489">
    <property type="entry name" value="Methyltransf_23"/>
    <property type="match status" value="1"/>
</dbReference>
<dbReference type="GO" id="GO:0008168">
    <property type="term" value="F:methyltransferase activity"/>
    <property type="evidence" value="ECO:0007669"/>
    <property type="project" value="UniProtKB-KW"/>
</dbReference>
<name>A0ABW1KQK9_9ACTN</name>
<dbReference type="CDD" id="cd02440">
    <property type="entry name" value="AdoMet_MTases"/>
    <property type="match status" value="1"/>
</dbReference>